<feature type="compositionally biased region" description="Basic residues" evidence="5">
    <location>
        <begin position="1"/>
        <end position="13"/>
    </location>
</feature>
<evidence type="ECO:0000313" key="10">
    <source>
        <dbReference type="Proteomes" id="UP000738359"/>
    </source>
</evidence>
<evidence type="ECO:0000256" key="1">
    <source>
        <dbReference type="ARBA" id="ARBA00004141"/>
    </source>
</evidence>
<keyword evidence="4 6" id="KW-0472">Membrane</keyword>
<evidence type="ECO:0000256" key="5">
    <source>
        <dbReference type="SAM" id="MobiDB-lite"/>
    </source>
</evidence>
<feature type="transmembrane region" description="Helical" evidence="6">
    <location>
        <begin position="315"/>
        <end position="332"/>
    </location>
</feature>
<dbReference type="OrthoDB" id="296386at2759"/>
<protein>
    <submittedName>
        <fullName evidence="9">Uncharacterized protein</fullName>
    </submittedName>
</protein>
<keyword evidence="2 6" id="KW-0812">Transmembrane</keyword>
<feature type="domain" description="Anoctamin alpha-beta plait" evidence="8">
    <location>
        <begin position="100"/>
        <end position="240"/>
    </location>
</feature>
<feature type="transmembrane region" description="Helical" evidence="6">
    <location>
        <begin position="282"/>
        <end position="309"/>
    </location>
</feature>
<proteinExistence type="predicted"/>
<feature type="compositionally biased region" description="Acidic residues" evidence="5">
    <location>
        <begin position="567"/>
        <end position="578"/>
    </location>
</feature>
<evidence type="ECO:0000256" key="6">
    <source>
        <dbReference type="SAM" id="Phobius"/>
    </source>
</evidence>
<dbReference type="AlphaFoldDB" id="A0A9P6JDX6"/>
<reference evidence="9" key="1">
    <citation type="journal article" date="2020" name="Fungal Divers.">
        <title>Resolving the Mortierellaceae phylogeny through synthesis of multi-gene phylogenetics and phylogenomics.</title>
        <authorList>
            <person name="Vandepol N."/>
            <person name="Liber J."/>
            <person name="Desiro A."/>
            <person name="Na H."/>
            <person name="Kennedy M."/>
            <person name="Barry K."/>
            <person name="Grigoriev I.V."/>
            <person name="Miller A.N."/>
            <person name="O'Donnell K."/>
            <person name="Stajich J.E."/>
            <person name="Bonito G."/>
        </authorList>
    </citation>
    <scope>NUCLEOTIDE SEQUENCE</scope>
    <source>
        <strain evidence="9">CK1249</strain>
    </source>
</reference>
<dbReference type="InterPro" id="IPR049452">
    <property type="entry name" value="Anoctamin_TM"/>
</dbReference>
<evidence type="ECO:0000256" key="2">
    <source>
        <dbReference type="ARBA" id="ARBA00022692"/>
    </source>
</evidence>
<feature type="compositionally biased region" description="Basic and acidic residues" evidence="5">
    <location>
        <begin position="14"/>
        <end position="32"/>
    </location>
</feature>
<feature type="domain" description="Anoctamin transmembrane" evidence="7">
    <location>
        <begin position="274"/>
        <end position="742"/>
    </location>
</feature>
<dbReference type="EMBL" id="JAAAHY010000035">
    <property type="protein sequence ID" value="KAF9968160.1"/>
    <property type="molecule type" value="Genomic_DNA"/>
</dbReference>
<evidence type="ECO:0000313" key="9">
    <source>
        <dbReference type="EMBL" id="KAF9968160.1"/>
    </source>
</evidence>
<dbReference type="GO" id="GO:0005254">
    <property type="term" value="F:chloride channel activity"/>
    <property type="evidence" value="ECO:0007669"/>
    <property type="project" value="TreeGrafter"/>
</dbReference>
<evidence type="ECO:0000256" key="3">
    <source>
        <dbReference type="ARBA" id="ARBA00022989"/>
    </source>
</evidence>
<evidence type="ECO:0000259" key="8">
    <source>
        <dbReference type="Pfam" id="PF20877"/>
    </source>
</evidence>
<feature type="region of interest" description="Disordered" evidence="5">
    <location>
        <begin position="57"/>
        <end position="86"/>
    </location>
</feature>
<dbReference type="PANTHER" id="PTHR12308">
    <property type="entry name" value="ANOCTAMIN"/>
    <property type="match status" value="1"/>
</dbReference>
<dbReference type="PANTHER" id="PTHR12308:SF73">
    <property type="entry name" value="ANOCTAMIN"/>
    <property type="match status" value="1"/>
</dbReference>
<dbReference type="Pfam" id="PF20877">
    <property type="entry name" value="Anoctamin_N"/>
    <property type="match status" value="1"/>
</dbReference>
<feature type="transmembrane region" description="Helical" evidence="6">
    <location>
        <begin position="472"/>
        <end position="491"/>
    </location>
</feature>
<feature type="transmembrane region" description="Helical" evidence="6">
    <location>
        <begin position="386"/>
        <end position="412"/>
    </location>
</feature>
<feature type="transmembrane region" description="Helical" evidence="6">
    <location>
        <begin position="424"/>
        <end position="440"/>
    </location>
</feature>
<gene>
    <name evidence="9" type="ORF">BGZ70_006280</name>
</gene>
<dbReference type="GO" id="GO:0016020">
    <property type="term" value="C:membrane"/>
    <property type="evidence" value="ECO:0007669"/>
    <property type="project" value="UniProtKB-SubCell"/>
</dbReference>
<dbReference type="InterPro" id="IPR049456">
    <property type="entry name" value="Anoctamin_N_fung"/>
</dbReference>
<dbReference type="InterPro" id="IPR007632">
    <property type="entry name" value="Anoctamin"/>
</dbReference>
<feature type="region of interest" description="Disordered" evidence="5">
    <location>
        <begin position="561"/>
        <end position="581"/>
    </location>
</feature>
<organism evidence="9 10">
    <name type="scientific">Mortierella alpina</name>
    <name type="common">Oleaginous fungus</name>
    <name type="synonym">Mortierella renispora</name>
    <dbReference type="NCBI Taxonomy" id="64518"/>
    <lineage>
        <taxon>Eukaryota</taxon>
        <taxon>Fungi</taxon>
        <taxon>Fungi incertae sedis</taxon>
        <taxon>Mucoromycota</taxon>
        <taxon>Mortierellomycotina</taxon>
        <taxon>Mortierellomycetes</taxon>
        <taxon>Mortierellales</taxon>
        <taxon>Mortierellaceae</taxon>
        <taxon>Mortierella</taxon>
    </lineage>
</organism>
<accession>A0A9P6JDX6</accession>
<keyword evidence="3 6" id="KW-1133">Transmembrane helix</keyword>
<keyword evidence="10" id="KW-1185">Reference proteome</keyword>
<sequence>MKHAFTKRYGHGLRRSDNNRQSTEKLAQEQSHEVINNTPHSDLQFYDIHLAIRESSLANNPPDEDPREQYPSLHSQPALKRRRNKRFTSKAYAKSRDMYADLVVVFKYKKPQPTEKESGPTKSELELLTLQAYEDVLQKLRHVGLQYETRPIGKETILIFILCPWSVLKREVNRNGIHDWLTGVKIGGTTEAEQMLQPAEQRDHSLDYLKDADRIRLIYELITEIPMEGGAGIYPDENEFVESILPLHDRGYNKAWLKSWSTKWVLTKRDFSRIRDHFGEKVAYYFQFLEFYFFWLTFPTALGVLVHLFGSSFSIFYSASVVLWAVIFIECWKRHEKDLALKWGVRNVRKSKAIRPAFKGDSIVVDTITGEQTAFFSPWKRFARKIMGLPVIFAGALALSALVTLMFGVEVFLEVYYGGYMKEILVYLPTVLYTLAMPYVEDLCTTTARMLTDYENYETEGAYDYHLVQKVFIFKVLNSYLAILLTAYVYIPFGPQIIAMFQGYGLPFATVAIDPKMLQERLQAFMISNQAIGFFSETIFPWITRRVYTSAVKIQREVSEALHPDETSEEEEESEGQDPEQVKEFLKSVQAEVDLPVYDVNEDYGEMVEQFGYISLFSVIWPLTGLCAFINNWVELRSDAAKICFHTRRPLPARTDTIGSWVDNLEYLTWFSSLTNASILYLFRGATQHSFGSGNSSFDTRFSMSMLLVCLLASEHAYMALRWAVRVMMDSIPTKAELAVRRKEYGLKRGWLSKLNNTLGAKKLKSKKVSATGMPLTPTNGLSVAAVSGLTAAVAAAAIAIGSPMEEKEQLSLKVEDGCCDSAESLLREDLLENDLGAQAIRSMFKTH</sequence>
<comment type="caution">
    <text evidence="9">The sequence shown here is derived from an EMBL/GenBank/DDBJ whole genome shotgun (WGS) entry which is preliminary data.</text>
</comment>
<comment type="subcellular location">
    <subcellularLocation>
        <location evidence="1">Membrane</location>
        <topology evidence="1">Multi-pass membrane protein</topology>
    </subcellularLocation>
</comment>
<dbReference type="Proteomes" id="UP000738359">
    <property type="component" value="Unassembled WGS sequence"/>
</dbReference>
<evidence type="ECO:0000256" key="4">
    <source>
        <dbReference type="ARBA" id="ARBA00023136"/>
    </source>
</evidence>
<name>A0A9P6JDX6_MORAP</name>
<feature type="region of interest" description="Disordered" evidence="5">
    <location>
        <begin position="1"/>
        <end position="39"/>
    </location>
</feature>
<dbReference type="GO" id="GO:0032541">
    <property type="term" value="C:cortical endoplasmic reticulum"/>
    <property type="evidence" value="ECO:0007669"/>
    <property type="project" value="TreeGrafter"/>
</dbReference>
<dbReference type="Pfam" id="PF04547">
    <property type="entry name" value="Anoctamin"/>
    <property type="match status" value="1"/>
</dbReference>
<evidence type="ECO:0000259" key="7">
    <source>
        <dbReference type="Pfam" id="PF04547"/>
    </source>
</evidence>